<dbReference type="Proteomes" id="UP001148786">
    <property type="component" value="Unassembled WGS sequence"/>
</dbReference>
<name>A0A9W8JXT3_9AGAR</name>
<dbReference type="AlphaFoldDB" id="A0A9W8JXT3"/>
<accession>A0A9W8JXT3</accession>
<dbReference type="EMBL" id="JANKHO010000833">
    <property type="protein sequence ID" value="KAJ3505867.1"/>
    <property type="molecule type" value="Genomic_DNA"/>
</dbReference>
<gene>
    <name evidence="1" type="ORF">NLJ89_g7187</name>
</gene>
<organism evidence="1 2">
    <name type="scientific">Agrocybe chaxingu</name>
    <dbReference type="NCBI Taxonomy" id="84603"/>
    <lineage>
        <taxon>Eukaryota</taxon>
        <taxon>Fungi</taxon>
        <taxon>Dikarya</taxon>
        <taxon>Basidiomycota</taxon>
        <taxon>Agaricomycotina</taxon>
        <taxon>Agaricomycetes</taxon>
        <taxon>Agaricomycetidae</taxon>
        <taxon>Agaricales</taxon>
        <taxon>Agaricineae</taxon>
        <taxon>Strophariaceae</taxon>
        <taxon>Agrocybe</taxon>
    </lineage>
</organism>
<keyword evidence="2" id="KW-1185">Reference proteome</keyword>
<proteinExistence type="predicted"/>
<reference evidence="1" key="1">
    <citation type="submission" date="2022-07" db="EMBL/GenBank/DDBJ databases">
        <title>Genome Sequence of Agrocybe chaxingu.</title>
        <authorList>
            <person name="Buettner E."/>
        </authorList>
    </citation>
    <scope>NUCLEOTIDE SEQUENCE</scope>
    <source>
        <strain evidence="1">MP-N11</strain>
    </source>
</reference>
<sequence length="181" mass="20017">MNVQTFKLQAQILLADFEFCSLCGFSPASSTRTSPSAFNISMFNFSIFNADSSPFPVPWVRPARPYLLLPARSIRTNQPPTGIPSAMAIFLDLVRTRRSLALPPPPLSLEVLPPPASSPCPGHQVRYSSPQCPRIDIATLNRRTYIFPSALQTWTQASIQRPTDHPLTGNFDLFSPSSLRS</sequence>
<evidence type="ECO:0000313" key="1">
    <source>
        <dbReference type="EMBL" id="KAJ3505867.1"/>
    </source>
</evidence>
<protein>
    <submittedName>
        <fullName evidence="1">Uncharacterized protein</fullName>
    </submittedName>
</protein>
<comment type="caution">
    <text evidence="1">The sequence shown here is derived from an EMBL/GenBank/DDBJ whole genome shotgun (WGS) entry which is preliminary data.</text>
</comment>
<evidence type="ECO:0000313" key="2">
    <source>
        <dbReference type="Proteomes" id="UP001148786"/>
    </source>
</evidence>